<gene>
    <name evidence="1" type="ORF">SAMN05421730_100298</name>
</gene>
<proteinExistence type="predicted"/>
<reference evidence="1 2" key="1">
    <citation type="submission" date="2016-09" db="EMBL/GenBank/DDBJ databases">
        <authorList>
            <person name="Capua I."/>
            <person name="De Benedictis P."/>
            <person name="Joannis T."/>
            <person name="Lombin L.H."/>
            <person name="Cattoli G."/>
        </authorList>
    </citation>
    <scope>NUCLEOTIDE SEQUENCE [LARGE SCALE GENOMIC DNA]</scope>
    <source>
        <strain evidence="1 2">GluBS11</strain>
    </source>
</reference>
<name>A0A1D3TQ64_9FIRM</name>
<sequence length="141" mass="15386">MEENLFSDMGFCFYFYRAPARQRGNAHAFSSCCTAVVEGCEENLFSDMGFCFYFYRAPARQRGNAHAFSSCCTAVVVGSYPHRYRAPAHHRPLPPLSPDSCNASLDCCLFPTPQDKAAPASSEAGTALSLTSISSSYIPCP</sequence>
<evidence type="ECO:0000313" key="1">
    <source>
        <dbReference type="EMBL" id="SCP95661.1"/>
    </source>
</evidence>
<evidence type="ECO:0000313" key="2">
    <source>
        <dbReference type="Proteomes" id="UP000199315"/>
    </source>
</evidence>
<organism evidence="1 2">
    <name type="scientific">Anaerobium acetethylicum</name>
    <dbReference type="NCBI Taxonomy" id="1619234"/>
    <lineage>
        <taxon>Bacteria</taxon>
        <taxon>Bacillati</taxon>
        <taxon>Bacillota</taxon>
        <taxon>Clostridia</taxon>
        <taxon>Lachnospirales</taxon>
        <taxon>Lachnospiraceae</taxon>
        <taxon>Anaerobium</taxon>
    </lineage>
</organism>
<dbReference type="Proteomes" id="UP000199315">
    <property type="component" value="Unassembled WGS sequence"/>
</dbReference>
<accession>A0A1D3TQ64</accession>
<dbReference type="STRING" id="1619234.SAMN05421730_100298"/>
<dbReference type="EMBL" id="FMKA01000002">
    <property type="protein sequence ID" value="SCP95661.1"/>
    <property type="molecule type" value="Genomic_DNA"/>
</dbReference>
<dbReference type="AlphaFoldDB" id="A0A1D3TQ64"/>
<protein>
    <submittedName>
        <fullName evidence="1">Uncharacterized protein</fullName>
    </submittedName>
</protein>
<keyword evidence="2" id="KW-1185">Reference proteome</keyword>